<reference evidence="2" key="1">
    <citation type="submission" date="2020-10" db="EMBL/GenBank/DDBJ databases">
        <title>Sequencing the genomes of 1000 actinobacteria strains.</title>
        <authorList>
            <person name="Klenk H.-P."/>
        </authorList>
    </citation>
    <scope>NUCLEOTIDE SEQUENCE</scope>
    <source>
        <strain evidence="2">DSM 45354</strain>
    </source>
</reference>
<feature type="domain" description="NADP-dependent oxidoreductase" evidence="1">
    <location>
        <begin position="2"/>
        <end position="112"/>
    </location>
</feature>
<accession>A0A927N3L4</accession>
<dbReference type="InterPro" id="IPR036812">
    <property type="entry name" value="NAD(P)_OxRdtase_dom_sf"/>
</dbReference>
<evidence type="ECO:0000313" key="2">
    <source>
        <dbReference type="EMBL" id="MBE1608322.1"/>
    </source>
</evidence>
<dbReference type="EMBL" id="JADBEM010000001">
    <property type="protein sequence ID" value="MBE1608322.1"/>
    <property type="molecule type" value="Genomic_DNA"/>
</dbReference>
<dbReference type="Pfam" id="PF00248">
    <property type="entry name" value="Aldo_ket_red"/>
    <property type="match status" value="1"/>
</dbReference>
<protein>
    <submittedName>
        <fullName evidence="2">Aryl-alcohol dehydrogenase-like predicted oxidoreductase</fullName>
    </submittedName>
</protein>
<dbReference type="PANTHER" id="PTHR43364">
    <property type="entry name" value="NADH-SPECIFIC METHYLGLYOXAL REDUCTASE-RELATED"/>
    <property type="match status" value="1"/>
</dbReference>
<sequence>MTFGGKDNFGALGSTDVSGARRQIGMAMDAGVNCVDTADMYSAGAAEEILGEAIEGRRDQLVISTKVRMPAGDGPNDAGLSRHHIIRQLEGSLQRLRTDYVDIYHVHEWDGQSRHLWRRRSRHWTHWCGQARSAISASRTTADGS</sequence>
<dbReference type="InterPro" id="IPR023210">
    <property type="entry name" value="NADP_OxRdtase_dom"/>
</dbReference>
<dbReference type="SUPFAM" id="SSF51430">
    <property type="entry name" value="NAD(P)-linked oxidoreductase"/>
    <property type="match status" value="1"/>
</dbReference>
<dbReference type="PANTHER" id="PTHR43364:SF18">
    <property type="entry name" value="OXIDOREDUCTASE"/>
    <property type="match status" value="1"/>
</dbReference>
<evidence type="ECO:0000313" key="3">
    <source>
        <dbReference type="Proteomes" id="UP000638648"/>
    </source>
</evidence>
<proteinExistence type="predicted"/>
<keyword evidence="3" id="KW-1185">Reference proteome</keyword>
<dbReference type="GO" id="GO:0005829">
    <property type="term" value="C:cytosol"/>
    <property type="evidence" value="ECO:0007669"/>
    <property type="project" value="TreeGrafter"/>
</dbReference>
<dbReference type="AlphaFoldDB" id="A0A927N3L4"/>
<dbReference type="InterPro" id="IPR050523">
    <property type="entry name" value="AKR_Detox_Biosynth"/>
</dbReference>
<evidence type="ECO:0000259" key="1">
    <source>
        <dbReference type="Pfam" id="PF00248"/>
    </source>
</evidence>
<dbReference type="Gene3D" id="3.20.20.100">
    <property type="entry name" value="NADP-dependent oxidoreductase domain"/>
    <property type="match status" value="1"/>
</dbReference>
<name>A0A927N3L4_9ACTN</name>
<gene>
    <name evidence="2" type="ORF">HEB94_005170</name>
</gene>
<comment type="caution">
    <text evidence="2">The sequence shown here is derived from an EMBL/GenBank/DDBJ whole genome shotgun (WGS) entry which is preliminary data.</text>
</comment>
<dbReference type="Proteomes" id="UP000638648">
    <property type="component" value="Unassembled WGS sequence"/>
</dbReference>
<organism evidence="2 3">
    <name type="scientific">Actinopolymorpha pittospori</name>
    <dbReference type="NCBI Taxonomy" id="648752"/>
    <lineage>
        <taxon>Bacteria</taxon>
        <taxon>Bacillati</taxon>
        <taxon>Actinomycetota</taxon>
        <taxon>Actinomycetes</taxon>
        <taxon>Propionibacteriales</taxon>
        <taxon>Actinopolymorphaceae</taxon>
        <taxon>Actinopolymorpha</taxon>
    </lineage>
</organism>